<protein>
    <recommendedName>
        <fullName evidence="5">Hydrogenase expression/formation protein</fullName>
    </recommendedName>
</protein>
<dbReference type="InterPro" id="IPR006283">
    <property type="entry name" value="ThiL-like"/>
</dbReference>
<dbReference type="SUPFAM" id="SSF56042">
    <property type="entry name" value="PurM C-terminal domain-like"/>
    <property type="match status" value="1"/>
</dbReference>
<sequence>MDIEGYVRRHLHTGISDDDLATRLRDRILEIKEVPSDYAEAFARAAIEEVRITGDLSGDLFTYEKAGISMGAFGVGSRGTGDFYAHRKIAEIIGETGASVGVSEMDDGGVVPAGGQFIITTVDGMHSRLSDYPFLAGFHATRATLRDVYVMGARPVGLISDIHVADDGDVAKIFDYTAGITAVGEALGVPLIAGSTLRIGGDMVIGDRMTGCVGVVGVADHITARRQIQPGDLFLMTEGAGGGTIATAAIYSGNADVVEETINLHFLHACDALIRDAVFPEIHAMTDVTNGGLRGDVFEMAETAGCRIIIEEEKLRSLVNPRVLALLDKLGIDYLGVSLDSLLVVVPPEAADRVLAVIRNQGVAVEIIGIAEEGDAESILRSCGKEVDFSPKFREAPYTPLKKVVDTRTGDFEAMKREVDRAAEAARMKKERILKRLG</sequence>
<evidence type="ECO:0008006" key="5">
    <source>
        <dbReference type="Google" id="ProtNLM"/>
    </source>
</evidence>
<evidence type="ECO:0000313" key="3">
    <source>
        <dbReference type="EMBL" id="MBR1369399.1"/>
    </source>
</evidence>
<dbReference type="InterPro" id="IPR010918">
    <property type="entry name" value="PurM-like_C_dom"/>
</dbReference>
<gene>
    <name evidence="3" type="ORF">RJ53_07790</name>
</gene>
<reference evidence="3" key="1">
    <citation type="submission" date="2014-12" db="EMBL/GenBank/DDBJ databases">
        <authorList>
            <person name="Huang H.-H."/>
            <person name="Chen S.-C."/>
            <person name="Lai M.-C."/>
        </authorList>
    </citation>
    <scope>NUCLEOTIDE SEQUENCE</scope>
    <source>
        <strain evidence="3">K1F9705b</strain>
    </source>
</reference>
<dbReference type="InterPro" id="IPR036921">
    <property type="entry name" value="PurM-like_N_sf"/>
</dbReference>
<keyword evidence="4" id="KW-1185">Reference proteome</keyword>
<dbReference type="EMBL" id="JWHL01000012">
    <property type="protein sequence ID" value="MBR1369399.1"/>
    <property type="molecule type" value="Genomic_DNA"/>
</dbReference>
<dbReference type="Gene3D" id="3.30.1330.10">
    <property type="entry name" value="PurM-like, N-terminal domain"/>
    <property type="match status" value="1"/>
</dbReference>
<evidence type="ECO:0000259" key="1">
    <source>
        <dbReference type="Pfam" id="PF00586"/>
    </source>
</evidence>
<feature type="domain" description="PurM-like C-terminal" evidence="2">
    <location>
        <begin position="229"/>
        <end position="378"/>
    </location>
</feature>
<dbReference type="InterPro" id="IPR016188">
    <property type="entry name" value="PurM-like_N"/>
</dbReference>
<dbReference type="PIRSF" id="PIRSF006346">
    <property type="entry name" value="Ni_metllenz_mat"/>
    <property type="match status" value="1"/>
</dbReference>
<dbReference type="Gene3D" id="3.90.650.10">
    <property type="entry name" value="PurM-like C-terminal domain"/>
    <property type="match status" value="1"/>
</dbReference>
<dbReference type="PANTHER" id="PTHR30270:SF2">
    <property type="entry name" value="HYDROGENASE EXPRESSION_FORMATION PROTEIN"/>
    <property type="match status" value="1"/>
</dbReference>
<organism evidence="3 4">
    <name type="scientific">Methanocalculus chunghsingensis</name>
    <dbReference type="NCBI Taxonomy" id="156457"/>
    <lineage>
        <taxon>Archaea</taxon>
        <taxon>Methanobacteriati</taxon>
        <taxon>Methanobacteriota</taxon>
        <taxon>Stenosarchaea group</taxon>
        <taxon>Methanomicrobia</taxon>
        <taxon>Methanomicrobiales</taxon>
        <taxon>Methanocalculaceae</taxon>
        <taxon>Methanocalculus</taxon>
    </lineage>
</organism>
<dbReference type="AlphaFoldDB" id="A0A8J8B5U0"/>
<evidence type="ECO:0000259" key="2">
    <source>
        <dbReference type="Pfam" id="PF02769"/>
    </source>
</evidence>
<dbReference type="PANTHER" id="PTHR30270">
    <property type="entry name" value="THIAMINE-MONOPHOSPHATE KINASE"/>
    <property type="match status" value="1"/>
</dbReference>
<dbReference type="Pfam" id="PF02769">
    <property type="entry name" value="AIRS_C"/>
    <property type="match status" value="1"/>
</dbReference>
<dbReference type="Pfam" id="PF00586">
    <property type="entry name" value="AIRS"/>
    <property type="match status" value="1"/>
</dbReference>
<dbReference type="GO" id="GO:0009228">
    <property type="term" value="P:thiamine biosynthetic process"/>
    <property type="evidence" value="ECO:0007669"/>
    <property type="project" value="InterPro"/>
</dbReference>
<dbReference type="Proteomes" id="UP000730161">
    <property type="component" value="Unassembled WGS sequence"/>
</dbReference>
<accession>A0A8J8B5U0</accession>
<feature type="domain" description="PurM-like N-terminal" evidence="1">
    <location>
        <begin position="106"/>
        <end position="215"/>
    </location>
</feature>
<evidence type="ECO:0000313" key="4">
    <source>
        <dbReference type="Proteomes" id="UP000730161"/>
    </source>
</evidence>
<dbReference type="SUPFAM" id="SSF55326">
    <property type="entry name" value="PurM N-terminal domain-like"/>
    <property type="match status" value="1"/>
</dbReference>
<dbReference type="RefSeq" id="WP_211531104.1">
    <property type="nucleotide sequence ID" value="NZ_JWHL01000012.1"/>
</dbReference>
<dbReference type="GO" id="GO:0009030">
    <property type="term" value="F:thiamine-phosphate kinase activity"/>
    <property type="evidence" value="ECO:0007669"/>
    <property type="project" value="InterPro"/>
</dbReference>
<dbReference type="InterPro" id="IPR009186">
    <property type="entry name" value="Ni_metllenz_mat"/>
</dbReference>
<dbReference type="OrthoDB" id="42306at2157"/>
<comment type="caution">
    <text evidence="3">The sequence shown here is derived from an EMBL/GenBank/DDBJ whole genome shotgun (WGS) entry which is preliminary data.</text>
</comment>
<dbReference type="CDD" id="cd02691">
    <property type="entry name" value="PurM-like2"/>
    <property type="match status" value="1"/>
</dbReference>
<name>A0A8J8B5U0_9EURY</name>
<proteinExistence type="predicted"/>
<dbReference type="InterPro" id="IPR036676">
    <property type="entry name" value="PurM-like_C_sf"/>
</dbReference>